<dbReference type="SUPFAM" id="SSF48452">
    <property type="entry name" value="TPR-like"/>
    <property type="match status" value="1"/>
</dbReference>
<dbReference type="GO" id="GO:0008270">
    <property type="term" value="F:zinc ion binding"/>
    <property type="evidence" value="ECO:0007669"/>
    <property type="project" value="UniProtKB-KW"/>
</dbReference>
<dbReference type="GO" id="GO:0005634">
    <property type="term" value="C:nucleus"/>
    <property type="evidence" value="ECO:0007669"/>
    <property type="project" value="TreeGrafter"/>
</dbReference>
<organism evidence="5">
    <name type="scientific">Pseudogymnoascus destructans</name>
    <dbReference type="NCBI Taxonomy" id="655981"/>
    <lineage>
        <taxon>Eukaryota</taxon>
        <taxon>Fungi</taxon>
        <taxon>Dikarya</taxon>
        <taxon>Ascomycota</taxon>
        <taxon>Pezizomycotina</taxon>
        <taxon>Leotiomycetes</taxon>
        <taxon>Thelebolales</taxon>
        <taxon>Thelebolaceae</taxon>
        <taxon>Pseudogymnoascus</taxon>
    </lineage>
</organism>
<dbReference type="InterPro" id="IPR046341">
    <property type="entry name" value="SET_dom_sf"/>
</dbReference>
<proteinExistence type="predicted"/>
<dbReference type="OrthoDB" id="438641at2759"/>
<dbReference type="GeneID" id="36288342"/>
<dbReference type="InterPro" id="IPR002893">
    <property type="entry name" value="Znf_MYND"/>
</dbReference>
<dbReference type="SUPFAM" id="SSF82199">
    <property type="entry name" value="SET domain"/>
    <property type="match status" value="1"/>
</dbReference>
<dbReference type="Gene3D" id="6.10.140.2220">
    <property type="match status" value="1"/>
</dbReference>
<dbReference type="PANTHER" id="PTHR12197:SF273">
    <property type="entry name" value="MYND-TYPE ZINC FINGER PROTEIN SAMB"/>
    <property type="match status" value="1"/>
</dbReference>
<evidence type="ECO:0000256" key="2">
    <source>
        <dbReference type="ARBA" id="ARBA00022771"/>
    </source>
</evidence>
<dbReference type="Gene3D" id="1.10.220.160">
    <property type="match status" value="1"/>
</dbReference>
<accession>A0A177AAG7</accession>
<gene>
    <name evidence="5" type="ORF">VC83_05276</name>
</gene>
<dbReference type="InterPro" id="IPR011990">
    <property type="entry name" value="TPR-like_helical_dom_sf"/>
</dbReference>
<dbReference type="eggNOG" id="ENOG502QXAC">
    <property type="taxonomic scope" value="Eukaryota"/>
</dbReference>
<evidence type="ECO:0000313" key="5">
    <source>
        <dbReference type="EMBL" id="OAF58084.1"/>
    </source>
</evidence>
<dbReference type="PROSITE" id="PS01360">
    <property type="entry name" value="ZF_MYND_1"/>
    <property type="match status" value="1"/>
</dbReference>
<dbReference type="AlphaFoldDB" id="A0A177AAG7"/>
<evidence type="ECO:0000259" key="4">
    <source>
        <dbReference type="PROSITE" id="PS01360"/>
    </source>
</evidence>
<dbReference type="Gene3D" id="2.170.270.10">
    <property type="entry name" value="SET domain"/>
    <property type="match status" value="2"/>
</dbReference>
<dbReference type="EMBL" id="KV441398">
    <property type="protein sequence ID" value="OAF58084.1"/>
    <property type="molecule type" value="Genomic_DNA"/>
</dbReference>
<keyword evidence="1" id="KW-0479">Metal-binding</keyword>
<evidence type="ECO:0000256" key="1">
    <source>
        <dbReference type="ARBA" id="ARBA00022723"/>
    </source>
</evidence>
<dbReference type="VEuPathDB" id="FungiDB:GMDG_00282"/>
<evidence type="ECO:0000256" key="3">
    <source>
        <dbReference type="ARBA" id="ARBA00022833"/>
    </source>
</evidence>
<dbReference type="PANTHER" id="PTHR12197">
    <property type="entry name" value="HISTONE-LYSINE N-METHYLTRANSFERASE SMYD"/>
    <property type="match status" value="1"/>
</dbReference>
<dbReference type="InterPro" id="IPR050869">
    <property type="entry name" value="H3K4_H4K5_MeTrfase"/>
</dbReference>
<protein>
    <recommendedName>
        <fullName evidence="4">MYND-type domain-containing protein</fullName>
    </recommendedName>
</protein>
<feature type="domain" description="MYND-type" evidence="4">
    <location>
        <begin position="390"/>
        <end position="435"/>
    </location>
</feature>
<name>A0A177AAG7_9PEZI</name>
<keyword evidence="3" id="KW-0862">Zinc</keyword>
<keyword evidence="2" id="KW-0863">Zinc-finger</keyword>
<sequence>MAVHLYFPQIFSSELTADLEFILHHLFRGYSQALLDVPNPPKTTQENPRTPKNLIQTRSQASPKTHCLALSLIATTTSAHQPPPKPPTRSYLTPICREISPRVGVPGARHLPAMSSMDTESDEEAQRAHMATTALLARRTRLTRSLRDSPYDLVLYIERGVAHSELGYPDLAAGDAYRALLLTDEVRDEGFEYHEVAAEALRRHEERGILGEGGGGGVTALLHVASTRCYRILAISLLLCGCLKSAHEFCERGLEKAPGDEELTQTQEYIINLARRRLKTATVNPEDFPDQGLVRREAYPWNDYEPDRYSKETLDFLNAELAKVAPKCVALVTELPTLGDALVTGTDADFTIPTNKQLGLFAKEDIAPMETVLHEISALTVNNSQVYPLCDACSTELPDVGSEEECVPCEECVETVYCSQDCHDFAMEAYHPAVCDREVDGIAKNTHQRETANMLHLLLLGRALAMSATQDIHPLELKEVKYIWGDFLPTSSNAVPFSPQAGPPPVWTLPFSFRANITGPLDMLEKMEIDVFAELDKYDLWIFNTLYSKFRGTASARVNKLDGRPEVAAVHPLWCLANHDCDPNVQWEWGMRMKLWARGERIDGRSPGVAKGEEIMNHYCDIELTVQERREWAKGSLGGYCMCDRCRREAKKEDEVAANGVDMAAMVSMVNGMSMISRAHEIAANEQPNGVPEINGIRQIT</sequence>
<dbReference type="Proteomes" id="UP000077154">
    <property type="component" value="Unassembled WGS sequence"/>
</dbReference>
<reference evidence="5" key="1">
    <citation type="submission" date="2016-03" db="EMBL/GenBank/DDBJ databases">
        <title>Updated assembly of Pseudogymnoascus destructans, the fungus causing white-nose syndrome of bats.</title>
        <authorList>
            <person name="Palmer J.M."/>
            <person name="Drees K.P."/>
            <person name="Foster J.T."/>
            <person name="Lindner D.L."/>
        </authorList>
    </citation>
    <scope>NUCLEOTIDE SEQUENCE [LARGE SCALE GENOMIC DNA]</scope>
    <source>
        <strain evidence="5">20631-21</strain>
    </source>
</reference>
<dbReference type="RefSeq" id="XP_024323369.1">
    <property type="nucleotide sequence ID" value="XM_024468898.1"/>
</dbReference>